<gene>
    <name evidence="2" type="ORF">FO440_10720</name>
</gene>
<proteinExistence type="predicted"/>
<evidence type="ECO:0008006" key="4">
    <source>
        <dbReference type="Google" id="ProtNLM"/>
    </source>
</evidence>
<dbReference type="RefSeq" id="WP_144248268.1">
    <property type="nucleotide sequence ID" value="NZ_VLPK01000002.1"/>
</dbReference>
<evidence type="ECO:0000313" key="2">
    <source>
        <dbReference type="EMBL" id="TSJ40230.1"/>
    </source>
</evidence>
<evidence type="ECO:0000313" key="3">
    <source>
        <dbReference type="Proteomes" id="UP000318733"/>
    </source>
</evidence>
<organism evidence="2 3">
    <name type="scientific">Mucilaginibacter corticis</name>
    <dbReference type="NCBI Taxonomy" id="2597670"/>
    <lineage>
        <taxon>Bacteria</taxon>
        <taxon>Pseudomonadati</taxon>
        <taxon>Bacteroidota</taxon>
        <taxon>Sphingobacteriia</taxon>
        <taxon>Sphingobacteriales</taxon>
        <taxon>Sphingobacteriaceae</taxon>
        <taxon>Mucilaginibacter</taxon>
    </lineage>
</organism>
<protein>
    <recommendedName>
        <fullName evidence="4">PH domain-containing protein</fullName>
    </recommendedName>
</protein>
<comment type="caution">
    <text evidence="2">The sequence shown here is derived from an EMBL/GenBank/DDBJ whole genome shotgun (WGS) entry which is preliminary data.</text>
</comment>
<dbReference type="EMBL" id="VLPK01000002">
    <property type="protein sequence ID" value="TSJ40230.1"/>
    <property type="molecule type" value="Genomic_DNA"/>
</dbReference>
<dbReference type="OrthoDB" id="799901at2"/>
<dbReference type="AlphaFoldDB" id="A0A556MK00"/>
<keyword evidence="1" id="KW-0472">Membrane</keyword>
<dbReference type="Proteomes" id="UP000318733">
    <property type="component" value="Unassembled WGS sequence"/>
</dbReference>
<feature type="transmembrane region" description="Helical" evidence="1">
    <location>
        <begin position="43"/>
        <end position="62"/>
    </location>
</feature>
<accession>A0A556MK00</accession>
<name>A0A556MK00_9SPHI</name>
<evidence type="ECO:0000256" key="1">
    <source>
        <dbReference type="SAM" id="Phobius"/>
    </source>
</evidence>
<sequence length="155" mass="17825">METTTFLYSKRNSIVTIIVMLVLGVLFTSNINKAYSNNDKPDLIVFAGLLVLLAFVLVIVVAKRLLPALRREVILEFNETVLIDYLRNITVNWGDIESIGFRRTRSSSMMILNLKWESDYGKYITVSLRWVEGKDNDIYSTALTYFNRYSDPAIL</sequence>
<keyword evidence="1" id="KW-1133">Transmembrane helix</keyword>
<reference evidence="2 3" key="1">
    <citation type="submission" date="2019-07" db="EMBL/GenBank/DDBJ databases">
        <authorList>
            <person name="Huq M.A."/>
        </authorList>
    </citation>
    <scope>NUCLEOTIDE SEQUENCE [LARGE SCALE GENOMIC DNA]</scope>
    <source>
        <strain evidence="2 3">MAH-19</strain>
    </source>
</reference>
<keyword evidence="1" id="KW-0812">Transmembrane</keyword>
<keyword evidence="3" id="KW-1185">Reference proteome</keyword>
<feature type="transmembrane region" description="Helical" evidence="1">
    <location>
        <begin position="12"/>
        <end position="31"/>
    </location>
</feature>